<keyword evidence="3" id="KW-1185">Reference proteome</keyword>
<protein>
    <recommendedName>
        <fullName evidence="4">HTH psq-type domain-containing protein</fullName>
    </recommendedName>
</protein>
<evidence type="ECO:0000256" key="1">
    <source>
        <dbReference type="SAM" id="MobiDB-lite"/>
    </source>
</evidence>
<evidence type="ECO:0000313" key="3">
    <source>
        <dbReference type="Proteomes" id="UP001159363"/>
    </source>
</evidence>
<gene>
    <name evidence="2" type="ORF">PR048_010935</name>
</gene>
<dbReference type="EMBL" id="JARBHB010000004">
    <property type="protein sequence ID" value="KAJ8884739.1"/>
    <property type="molecule type" value="Genomic_DNA"/>
</dbReference>
<dbReference type="Proteomes" id="UP001159363">
    <property type="component" value="Chromosome X"/>
</dbReference>
<name>A0ABQ9HKN9_9NEOP</name>
<comment type="caution">
    <text evidence="2">The sequence shown here is derived from an EMBL/GenBank/DDBJ whole genome shotgun (WGS) entry which is preliminary data.</text>
</comment>
<sequence>MEQRNEDYGPKTPCPSQPCGERKRTSVRDSCRRYGVPRRTLRRYLCDETNVKAKLGCKPTLSAEQEQELYSCIFHLCDVGYPLTSKVLQLNVFRYCSDNGIPNKFVKRKAGR</sequence>
<accession>A0ABQ9HKN9</accession>
<evidence type="ECO:0000313" key="2">
    <source>
        <dbReference type="EMBL" id="KAJ8884739.1"/>
    </source>
</evidence>
<proteinExistence type="predicted"/>
<reference evidence="2 3" key="1">
    <citation type="submission" date="2023-02" db="EMBL/GenBank/DDBJ databases">
        <title>LHISI_Scaffold_Assembly.</title>
        <authorList>
            <person name="Stuart O.P."/>
            <person name="Cleave R."/>
            <person name="Magrath M.J.L."/>
            <person name="Mikheyev A.S."/>
        </authorList>
    </citation>
    <scope>NUCLEOTIDE SEQUENCE [LARGE SCALE GENOMIC DNA]</scope>
    <source>
        <strain evidence="2">Daus_M_001</strain>
        <tissue evidence="2">Leg muscle</tissue>
    </source>
</reference>
<evidence type="ECO:0008006" key="4">
    <source>
        <dbReference type="Google" id="ProtNLM"/>
    </source>
</evidence>
<organism evidence="2 3">
    <name type="scientific">Dryococelus australis</name>
    <dbReference type="NCBI Taxonomy" id="614101"/>
    <lineage>
        <taxon>Eukaryota</taxon>
        <taxon>Metazoa</taxon>
        <taxon>Ecdysozoa</taxon>
        <taxon>Arthropoda</taxon>
        <taxon>Hexapoda</taxon>
        <taxon>Insecta</taxon>
        <taxon>Pterygota</taxon>
        <taxon>Neoptera</taxon>
        <taxon>Polyneoptera</taxon>
        <taxon>Phasmatodea</taxon>
        <taxon>Verophasmatodea</taxon>
        <taxon>Anareolatae</taxon>
        <taxon>Phasmatidae</taxon>
        <taxon>Eurycanthinae</taxon>
        <taxon>Dryococelus</taxon>
    </lineage>
</organism>
<feature type="region of interest" description="Disordered" evidence="1">
    <location>
        <begin position="1"/>
        <end position="23"/>
    </location>
</feature>